<dbReference type="KEGG" id="afx:JZ786_19710"/>
<protein>
    <submittedName>
        <fullName evidence="1">Uncharacterized protein</fullName>
    </submittedName>
</protein>
<name>A0A9X7Z6R6_9BACL</name>
<dbReference type="Proteomes" id="UP000663505">
    <property type="component" value="Chromosome"/>
</dbReference>
<sequence length="181" mass="20982">MTKRRMRNPKQHVFTLHPADLLQVRLRKLTTEVTARVATRTKMFEPQRMPGDISDAAQYFPMFLATYMAVAWAVFVAKALPEKDSEIYSSKYLDLTMDDEGLLSVLTQCVIEENLLPEYRLGYLTALLNGCHMTEHHAAQRRLWDEFISQVSNLLVSMCAYTERGVQIFEKYTIAQRKEMP</sequence>
<proteinExistence type="predicted"/>
<organism evidence="1 2">
    <name type="scientific">Alicyclobacillus mengziensis</name>
    <dbReference type="NCBI Taxonomy" id="2931921"/>
    <lineage>
        <taxon>Bacteria</taxon>
        <taxon>Bacillati</taxon>
        <taxon>Bacillota</taxon>
        <taxon>Bacilli</taxon>
        <taxon>Bacillales</taxon>
        <taxon>Alicyclobacillaceae</taxon>
        <taxon>Alicyclobacillus</taxon>
    </lineage>
</organism>
<evidence type="ECO:0000313" key="1">
    <source>
        <dbReference type="EMBL" id="QSO46651.1"/>
    </source>
</evidence>
<gene>
    <name evidence="1" type="ORF">JZ786_19710</name>
</gene>
<accession>A0A9X7Z6R6</accession>
<reference evidence="1 2" key="1">
    <citation type="submission" date="2021-02" db="EMBL/GenBank/DDBJ databases">
        <title>Alicyclobacillus curvatus sp. nov. and Alicyclobacillus mengziensis sp. nov., two acidophilic bacteria isolated from acid mine drainage.</title>
        <authorList>
            <person name="Huang Y."/>
        </authorList>
    </citation>
    <scope>NUCLEOTIDE SEQUENCE [LARGE SCALE GENOMIC DNA]</scope>
    <source>
        <strain evidence="1 2">S30H14</strain>
    </source>
</reference>
<dbReference type="RefSeq" id="WP_206656016.1">
    <property type="nucleotide sequence ID" value="NZ_CP071182.1"/>
</dbReference>
<dbReference type="EMBL" id="CP071182">
    <property type="protein sequence ID" value="QSO46651.1"/>
    <property type="molecule type" value="Genomic_DNA"/>
</dbReference>
<evidence type="ECO:0000313" key="2">
    <source>
        <dbReference type="Proteomes" id="UP000663505"/>
    </source>
</evidence>
<dbReference type="AlphaFoldDB" id="A0A9X7Z6R6"/>
<keyword evidence="2" id="KW-1185">Reference proteome</keyword>